<dbReference type="Pfam" id="PF12697">
    <property type="entry name" value="Abhydrolase_6"/>
    <property type="match status" value="1"/>
</dbReference>
<dbReference type="RefSeq" id="WP_034571468.1">
    <property type="nucleotide sequence ID" value="NZ_JRMP02000007.1"/>
</dbReference>
<comment type="caution">
    <text evidence="4">The sequence shown here is derived from an EMBL/GenBank/DDBJ whole genome shotgun (WGS) entry which is preliminary data.</text>
</comment>
<dbReference type="Gene3D" id="3.40.50.1820">
    <property type="entry name" value="alpha/beta hydrolase"/>
    <property type="match status" value="1"/>
</dbReference>
<dbReference type="PANTHER" id="PTHR43798">
    <property type="entry name" value="MONOACYLGLYCEROL LIPASE"/>
    <property type="match status" value="1"/>
</dbReference>
<dbReference type="PANTHER" id="PTHR43798:SF31">
    <property type="entry name" value="AB HYDROLASE SUPERFAMILY PROTEIN YCLE"/>
    <property type="match status" value="1"/>
</dbReference>
<protein>
    <submittedName>
        <fullName evidence="3">Alpha/beta fold hydrolase</fullName>
    </submittedName>
    <submittedName>
        <fullName evidence="4">Alpha/beta hydrolase</fullName>
    </submittedName>
</protein>
<dbReference type="GO" id="GO:0016020">
    <property type="term" value="C:membrane"/>
    <property type="evidence" value="ECO:0007669"/>
    <property type="project" value="TreeGrafter"/>
</dbReference>
<dbReference type="EMBL" id="QBIU01000001">
    <property type="protein sequence ID" value="MWV68825.1"/>
    <property type="molecule type" value="Genomic_DNA"/>
</dbReference>
<feature type="domain" description="AB hydrolase-1" evidence="2">
    <location>
        <begin position="28"/>
        <end position="172"/>
    </location>
</feature>
<evidence type="ECO:0000256" key="1">
    <source>
        <dbReference type="ARBA" id="ARBA00022801"/>
    </source>
</evidence>
<reference evidence="4 5" key="2">
    <citation type="journal article" date="2016" name="Infect. Immun.">
        <title>Helicobacter saguini, a Novel Helicobacter Isolated from Cotton-Top Tamarins with Ulcerative Colitis, Has Proinflammatory Properties and Induces Typhlocolitis and Dysplasia in Gnotobiotic IL-10-/- Mice.</title>
        <authorList>
            <person name="Shen Z."/>
            <person name="Mannion A."/>
            <person name="Whary M.T."/>
            <person name="Muthupalani S."/>
            <person name="Sheh A."/>
            <person name="Feng Y."/>
            <person name="Gong G."/>
            <person name="Vandamme P."/>
            <person name="Holcombe H.R."/>
            <person name="Paster B.J."/>
            <person name="Fox J.G."/>
        </authorList>
    </citation>
    <scope>NUCLEOTIDE SEQUENCE [LARGE SCALE GENOMIC DNA]</scope>
    <source>
        <strain evidence="4 5">MIT 97-6194</strain>
    </source>
</reference>
<dbReference type="OrthoDB" id="9808398at2"/>
<reference evidence="3 6" key="4">
    <citation type="submission" date="2019-12" db="EMBL/GenBank/DDBJ databases">
        <title>Multi-Generational Helicobacter saguini Isolates.</title>
        <authorList>
            <person name="Mannion A."/>
            <person name="Shen Z."/>
            <person name="Fox J.G."/>
        </authorList>
    </citation>
    <scope>NUCLEOTIDE SEQUENCE [LARGE SCALE GENOMIC DNA]</scope>
    <source>
        <strain evidence="3">16-048</strain>
        <strain evidence="6">16-048 (F4)</strain>
    </source>
</reference>
<evidence type="ECO:0000313" key="4">
    <source>
        <dbReference type="EMBL" id="TLD94425.1"/>
    </source>
</evidence>
<keyword evidence="5" id="KW-1185">Reference proteome</keyword>
<organism evidence="4 5">
    <name type="scientific">Helicobacter saguini</name>
    <dbReference type="NCBI Taxonomy" id="1548018"/>
    <lineage>
        <taxon>Bacteria</taxon>
        <taxon>Pseudomonadati</taxon>
        <taxon>Campylobacterota</taxon>
        <taxon>Epsilonproteobacteria</taxon>
        <taxon>Campylobacterales</taxon>
        <taxon>Helicobacteraceae</taxon>
        <taxon>Helicobacter</taxon>
    </lineage>
</organism>
<reference evidence="4 5" key="1">
    <citation type="journal article" date="2014" name="Genome Announc.">
        <title>Draft genome sequences of eight enterohepatic helicobacter species isolated from both laboratory and wild rodents.</title>
        <authorList>
            <person name="Sheh A."/>
            <person name="Shen Z."/>
            <person name="Fox J.G."/>
        </authorList>
    </citation>
    <scope>NUCLEOTIDE SEQUENCE [LARGE SCALE GENOMIC DNA]</scope>
    <source>
        <strain evidence="4 5">MIT 97-6194</strain>
    </source>
</reference>
<sequence>MAVKDVDFKGVAWRISYILVNNQAAKNIVFLHGWGSNKELMKLAFGETFKDFNHIYVDLPGFGGSPCEMVLNTYDYAKIIESFLGAMGLQDSIESALNHAGGSGGNNREGQKDSNIIESSLQNPPLDSKDSNISIESNQPLKSNTIIVGHSFGGKIALLLNREIILLSSAGILLPKSLKVRLKIAITKILKTLGIKNFKAFRASDANNLSPVMYEIFKIVVNENFENEYAEFKCKATIFWGENDTATPLQSYHRILELMPKTTRSFILSGDHYFFLKQGEKIEQLYKQS</sequence>
<dbReference type="AlphaFoldDB" id="A0A347VRL8"/>
<evidence type="ECO:0000313" key="6">
    <source>
        <dbReference type="Proteomes" id="UP000477070"/>
    </source>
</evidence>
<keyword evidence="1 4" id="KW-0378">Hydrolase</keyword>
<name>A0A347VRL8_9HELI</name>
<dbReference type="Proteomes" id="UP000477070">
    <property type="component" value="Unassembled WGS sequence"/>
</dbReference>
<dbReference type="Proteomes" id="UP000029714">
    <property type="component" value="Unassembled WGS sequence"/>
</dbReference>
<proteinExistence type="predicted"/>
<dbReference type="SUPFAM" id="SSF53474">
    <property type="entry name" value="alpha/beta-Hydrolases"/>
    <property type="match status" value="1"/>
</dbReference>
<dbReference type="GO" id="GO:0016787">
    <property type="term" value="F:hydrolase activity"/>
    <property type="evidence" value="ECO:0007669"/>
    <property type="project" value="UniProtKB-KW"/>
</dbReference>
<accession>A0A347VRL8</accession>
<gene>
    <name evidence="3" type="ORF">DCO61_01985</name>
    <name evidence="4" type="ORF">LS64_005710</name>
</gene>
<evidence type="ECO:0000313" key="3">
    <source>
        <dbReference type="EMBL" id="MWV68825.1"/>
    </source>
</evidence>
<evidence type="ECO:0000259" key="2">
    <source>
        <dbReference type="Pfam" id="PF12697"/>
    </source>
</evidence>
<dbReference type="InterPro" id="IPR000073">
    <property type="entry name" value="AB_hydrolase_1"/>
</dbReference>
<dbReference type="InterPro" id="IPR029058">
    <property type="entry name" value="AB_hydrolase_fold"/>
</dbReference>
<reference evidence="4" key="3">
    <citation type="submission" date="2018-04" db="EMBL/GenBank/DDBJ databases">
        <authorList>
            <person name="Sheh A."/>
            <person name="Shen Z."/>
            <person name="Mannion A.J."/>
            <person name="Fox J.G."/>
        </authorList>
    </citation>
    <scope>NUCLEOTIDE SEQUENCE</scope>
    <source>
        <strain evidence="4">MIT 97-6194</strain>
    </source>
</reference>
<dbReference type="InterPro" id="IPR050266">
    <property type="entry name" value="AB_hydrolase_sf"/>
</dbReference>
<evidence type="ECO:0000313" key="5">
    <source>
        <dbReference type="Proteomes" id="UP000029714"/>
    </source>
</evidence>
<dbReference type="STRING" id="1548018.LS64_05580"/>
<dbReference type="EMBL" id="JRMP02000007">
    <property type="protein sequence ID" value="TLD94425.1"/>
    <property type="molecule type" value="Genomic_DNA"/>
</dbReference>